<keyword evidence="4" id="KW-1185">Reference proteome</keyword>
<dbReference type="InterPro" id="IPR016942">
    <property type="entry name" value="UCP030042"/>
</dbReference>
<organism evidence="3 4">
    <name type="scientific">Paenibacillus mendelii</name>
    <dbReference type="NCBI Taxonomy" id="206163"/>
    <lineage>
        <taxon>Bacteria</taxon>
        <taxon>Bacillati</taxon>
        <taxon>Bacillota</taxon>
        <taxon>Bacilli</taxon>
        <taxon>Bacillales</taxon>
        <taxon>Paenibacillaceae</taxon>
        <taxon>Paenibacillus</taxon>
    </lineage>
</organism>
<evidence type="ECO:0000259" key="2">
    <source>
        <dbReference type="Pfam" id="PF14340"/>
    </source>
</evidence>
<protein>
    <submittedName>
        <fullName evidence="3">DUF4395 domain-containing protein</fullName>
    </submittedName>
</protein>
<reference evidence="3 4" key="1">
    <citation type="submission" date="2024-09" db="EMBL/GenBank/DDBJ databases">
        <authorList>
            <person name="Sun Q."/>
            <person name="Mori K."/>
        </authorList>
    </citation>
    <scope>NUCLEOTIDE SEQUENCE [LARGE SCALE GENOMIC DNA]</scope>
    <source>
        <strain evidence="3 4">CCM 4839</strain>
    </source>
</reference>
<feature type="transmembrane region" description="Helical" evidence="1">
    <location>
        <begin position="93"/>
        <end position="110"/>
    </location>
</feature>
<dbReference type="EMBL" id="JBHLVF010000009">
    <property type="protein sequence ID" value="MFC0390603.1"/>
    <property type="molecule type" value="Genomic_DNA"/>
</dbReference>
<feature type="transmembrane region" description="Helical" evidence="1">
    <location>
        <begin position="116"/>
        <end position="140"/>
    </location>
</feature>
<keyword evidence="1" id="KW-0472">Membrane</keyword>
<dbReference type="RefSeq" id="WP_204820944.1">
    <property type="nucleotide sequence ID" value="NZ_JANHOF010000009.1"/>
</dbReference>
<keyword evidence="1" id="KW-1133">Transmembrane helix</keyword>
<dbReference type="PIRSF" id="PIRSF030042">
    <property type="entry name" value="UCP030042"/>
    <property type="match status" value="1"/>
</dbReference>
<evidence type="ECO:0000256" key="1">
    <source>
        <dbReference type="SAM" id="Phobius"/>
    </source>
</evidence>
<dbReference type="Pfam" id="PF14340">
    <property type="entry name" value="DUF4395"/>
    <property type="match status" value="1"/>
</dbReference>
<evidence type="ECO:0000313" key="4">
    <source>
        <dbReference type="Proteomes" id="UP001589818"/>
    </source>
</evidence>
<sequence length="152" mass="16598">MRASTSDSHALEPTSIPTVPRPLVRTNIIFTLVFLTMSWMTGIIWFAAVPLVASGLGAAIGWNPVIAAAKTFLRKPASAYVPEDKAQLRFNQLLKAAMLAAALVSAFAGWELGFYLFTILPAAASLGALLGFCVGCIIRYRWLQYRHTRNRA</sequence>
<name>A0ABV6J3Z5_9BACL</name>
<dbReference type="InterPro" id="IPR025508">
    <property type="entry name" value="DUF4395"/>
</dbReference>
<proteinExistence type="predicted"/>
<feature type="transmembrane region" description="Helical" evidence="1">
    <location>
        <begin position="28"/>
        <end position="48"/>
    </location>
</feature>
<evidence type="ECO:0000313" key="3">
    <source>
        <dbReference type="EMBL" id="MFC0390603.1"/>
    </source>
</evidence>
<gene>
    <name evidence="3" type="ORF">ACFFJ8_04330</name>
</gene>
<accession>A0ABV6J3Z5</accession>
<feature type="domain" description="DUF4395" evidence="2">
    <location>
        <begin position="19"/>
        <end position="142"/>
    </location>
</feature>
<dbReference type="Proteomes" id="UP001589818">
    <property type="component" value="Unassembled WGS sequence"/>
</dbReference>
<comment type="caution">
    <text evidence="3">The sequence shown here is derived from an EMBL/GenBank/DDBJ whole genome shotgun (WGS) entry which is preliminary data.</text>
</comment>
<feature type="transmembrane region" description="Helical" evidence="1">
    <location>
        <begin position="54"/>
        <end position="73"/>
    </location>
</feature>
<keyword evidence="1" id="KW-0812">Transmembrane</keyword>